<feature type="transmembrane region" description="Helical" evidence="2">
    <location>
        <begin position="890"/>
        <end position="913"/>
    </location>
</feature>
<keyword evidence="1" id="KW-0677">Repeat</keyword>
<dbReference type="Proteomes" id="UP000234323">
    <property type="component" value="Unassembled WGS sequence"/>
</dbReference>
<keyword evidence="4" id="KW-1185">Reference proteome</keyword>
<dbReference type="PANTHER" id="PTHR10582:SF2">
    <property type="entry name" value="INACTIVE"/>
    <property type="match status" value="1"/>
</dbReference>
<keyword evidence="2" id="KW-0812">Transmembrane</keyword>
<evidence type="ECO:0000313" key="3">
    <source>
        <dbReference type="EMBL" id="PKY39875.1"/>
    </source>
</evidence>
<name>A0A2I1FZS7_9GLOM</name>
<dbReference type="VEuPathDB" id="FungiDB:RhiirA1_459032"/>
<comment type="caution">
    <text evidence="3">The sequence shown here is derived from an EMBL/GenBank/DDBJ whole genome shotgun (WGS) entry which is preliminary data.</text>
</comment>
<evidence type="ECO:0000256" key="1">
    <source>
        <dbReference type="ARBA" id="ARBA00022737"/>
    </source>
</evidence>
<dbReference type="EMBL" id="LLXI01000081">
    <property type="protein sequence ID" value="PKY39875.1"/>
    <property type="molecule type" value="Genomic_DNA"/>
</dbReference>
<dbReference type="PANTHER" id="PTHR10582">
    <property type="entry name" value="TRANSIENT RECEPTOR POTENTIAL ION CHANNEL PROTEIN"/>
    <property type="match status" value="1"/>
</dbReference>
<gene>
    <name evidence="3" type="ORF">RhiirA4_538410</name>
</gene>
<feature type="transmembrane region" description="Helical" evidence="2">
    <location>
        <begin position="826"/>
        <end position="845"/>
    </location>
</feature>
<accession>A0A2I1FZS7</accession>
<reference evidence="3 4" key="1">
    <citation type="submission" date="2015-10" db="EMBL/GenBank/DDBJ databases">
        <title>Genome analyses suggest a sexual origin of heterokaryosis in a supposedly ancient asexual fungus.</title>
        <authorList>
            <person name="Ropars J."/>
            <person name="Sedzielewska K."/>
            <person name="Noel J."/>
            <person name="Charron P."/>
            <person name="Farinelli L."/>
            <person name="Marton T."/>
            <person name="Kruger M."/>
            <person name="Pelin A."/>
            <person name="Brachmann A."/>
            <person name="Corradi N."/>
        </authorList>
    </citation>
    <scope>NUCLEOTIDE SEQUENCE [LARGE SCALE GENOMIC DNA]</scope>
    <source>
        <strain evidence="3 4">A4</strain>
    </source>
</reference>
<keyword evidence="2" id="KW-1133">Transmembrane helix</keyword>
<dbReference type="AlphaFoldDB" id="A0A2I1FZS7"/>
<feature type="transmembrane region" description="Helical" evidence="2">
    <location>
        <begin position="789"/>
        <end position="805"/>
    </location>
</feature>
<feature type="transmembrane region" description="Helical" evidence="2">
    <location>
        <begin position="638"/>
        <end position="663"/>
    </location>
</feature>
<dbReference type="GO" id="GO:0005216">
    <property type="term" value="F:monoatomic ion channel activity"/>
    <property type="evidence" value="ECO:0007669"/>
    <property type="project" value="InterPro"/>
</dbReference>
<feature type="transmembrane region" description="Helical" evidence="2">
    <location>
        <begin position="851"/>
        <end position="870"/>
    </location>
</feature>
<evidence type="ECO:0008006" key="5">
    <source>
        <dbReference type="Google" id="ProtNLM"/>
    </source>
</evidence>
<feature type="transmembrane region" description="Helical" evidence="2">
    <location>
        <begin position="998"/>
        <end position="1025"/>
    </location>
</feature>
<dbReference type="InterPro" id="IPR024862">
    <property type="entry name" value="TRPV"/>
</dbReference>
<protein>
    <recommendedName>
        <fullName evidence="5">Ion transport domain-containing protein</fullName>
    </recommendedName>
</protein>
<keyword evidence="2" id="KW-0472">Membrane</keyword>
<organism evidence="3 4">
    <name type="scientific">Rhizophagus irregularis</name>
    <dbReference type="NCBI Taxonomy" id="588596"/>
    <lineage>
        <taxon>Eukaryota</taxon>
        <taxon>Fungi</taxon>
        <taxon>Fungi incertae sedis</taxon>
        <taxon>Mucoromycota</taxon>
        <taxon>Glomeromycotina</taxon>
        <taxon>Glomeromycetes</taxon>
        <taxon>Glomerales</taxon>
        <taxon>Glomeraceae</taxon>
        <taxon>Rhizophagus</taxon>
    </lineage>
</organism>
<evidence type="ECO:0000313" key="4">
    <source>
        <dbReference type="Proteomes" id="UP000234323"/>
    </source>
</evidence>
<evidence type="ECO:0000256" key="2">
    <source>
        <dbReference type="SAM" id="Phobius"/>
    </source>
</evidence>
<dbReference type="VEuPathDB" id="FungiDB:FUN_018643"/>
<dbReference type="GO" id="GO:0005886">
    <property type="term" value="C:plasma membrane"/>
    <property type="evidence" value="ECO:0007669"/>
    <property type="project" value="TreeGrafter"/>
</dbReference>
<proteinExistence type="predicted"/>
<feature type="transmembrane region" description="Helical" evidence="2">
    <location>
        <begin position="758"/>
        <end position="777"/>
    </location>
</feature>
<sequence>MSEIFVKIDDKFSKPHNGKLITKIEVSPNEKYFVTYSEEDHSIVGWNIDDINEGQLKSDCHIRIPNENIRQIYISDDKKLAYIEFGHLEIYDMMNNHKIKIDCDIGEYYSYCTFNLKSELILYSGNDDYNLVLVYSTQTKNNEWKCKRIHKIPKDFDLISISKYDKIYLFSNNSIFEWNLINEKGIKIFGTDEEMKYYTPDLRISSNEKFICTRIKDKIFIYSVELEIPIVSLNINNDIQLYDIIYRTGLIHLLLPLLLPLLSNSKIRNSIMEHCWKEFLNRLNKSDQEFQIENLLKNIQFTTKYALIILDGYIWKIKLEENASNMNFIFENSVEEDSNEYWYFDNETYETYENLNIHLFNPYMDNIHALFQKVISNFIMKRELTLIQGLIKWEINNINDSGIELQIFSYVDFNKWDLICKRVENFSIFVNIFLLGIELFDNDDIVLITTIGLFIYHLNKNNKSITLRYFYHMKSYYMRDLLHYYRKIFSKSILPLSNCSSFEISDGWVLDVKNNKESLLKYGVELLSFAIEDQRLKLIDDIYKKCINYFEQDLRNNRMFLSIITSTMPLLNEYFPDYVSRYSLEIIMITDYHFYDIKYQHSKLHLDSFQYPQILNLTNSILWLKYNMWIGKLSETHLILFIVIQLLSLFIILIFLPIYFVMFYILSKYLYINDFYTNGALSLYFEIIKLFSKRKTTPVITFMIPYINFVNYPKDYNWFWELISPQPSPFVETISNDIYKSLDGEALINFKWNMYGKIYHSIIWILFMALLGCFNAAAKIPKQYIGDDVLNHLLIASIILGFIHLSFEVRQLIYKPERWMKDIGNWFDACVYIFPIYTSIMWLQTNDNDQIIPFITFSCLFLNLKLISFFRIFEIYDEYYTIVIRIAKRVMFFFLCFIIVILTSFAYAFYILLSPKMDYPLNERIVNDDPNNPWNLASTYQVFENVTSLYSNLFILQTPDENTNMFTTFLTSLFATCLLLTGDTSSLSNWPYEKNPSLMILMILFTFIMTIYILNVFITLFGEAIKDGDSYLLRKAEHLAKIELFYLLPNQRRWKSWFPEIIHYYASVDKARKEIKQMIEKKEWNTNVLPELKRDLLNKLHIDEN</sequence>
<dbReference type="SUPFAM" id="SSF82171">
    <property type="entry name" value="DPP6 N-terminal domain-like"/>
    <property type="match status" value="1"/>
</dbReference>
<dbReference type="GO" id="GO:0098703">
    <property type="term" value="P:calcium ion import across plasma membrane"/>
    <property type="evidence" value="ECO:0007669"/>
    <property type="project" value="TreeGrafter"/>
</dbReference>
<dbReference type="VEuPathDB" id="FungiDB:RhiirFUN_005606"/>